<keyword evidence="3" id="KW-0808">Transferase</keyword>
<evidence type="ECO:0000256" key="1">
    <source>
        <dbReference type="SAM" id="MobiDB-lite"/>
    </source>
</evidence>
<dbReference type="InterPro" id="IPR016181">
    <property type="entry name" value="Acyl_CoA_acyltransferase"/>
</dbReference>
<gene>
    <name evidence="3" type="ORF">H1S06_09635</name>
</gene>
<evidence type="ECO:0000259" key="2">
    <source>
        <dbReference type="PROSITE" id="PS51186"/>
    </source>
</evidence>
<feature type="compositionally biased region" description="Low complexity" evidence="1">
    <location>
        <begin position="1"/>
        <end position="11"/>
    </location>
</feature>
<organism evidence="3 4">
    <name type="scientific">Marinobacterium marinum</name>
    <dbReference type="NCBI Taxonomy" id="2756129"/>
    <lineage>
        <taxon>Bacteria</taxon>
        <taxon>Pseudomonadati</taxon>
        <taxon>Pseudomonadota</taxon>
        <taxon>Gammaproteobacteria</taxon>
        <taxon>Oceanospirillales</taxon>
        <taxon>Oceanospirillaceae</taxon>
        <taxon>Marinobacterium</taxon>
    </lineage>
</organism>
<dbReference type="PANTHER" id="PTHR43792">
    <property type="entry name" value="GNAT FAMILY, PUTATIVE (AFU_ORTHOLOGUE AFUA_3G00765)-RELATED-RELATED"/>
    <property type="match status" value="1"/>
</dbReference>
<dbReference type="PANTHER" id="PTHR43792:SF1">
    <property type="entry name" value="N-ACETYLTRANSFERASE DOMAIN-CONTAINING PROTEIN"/>
    <property type="match status" value="1"/>
</dbReference>
<dbReference type="SUPFAM" id="SSF55729">
    <property type="entry name" value="Acyl-CoA N-acyltransferases (Nat)"/>
    <property type="match status" value="1"/>
</dbReference>
<dbReference type="GO" id="GO:0016747">
    <property type="term" value="F:acyltransferase activity, transferring groups other than amino-acyl groups"/>
    <property type="evidence" value="ECO:0007669"/>
    <property type="project" value="InterPro"/>
</dbReference>
<keyword evidence="4" id="KW-1185">Reference proteome</keyword>
<dbReference type="AlphaFoldDB" id="A0A7W1WYJ1"/>
<comment type="caution">
    <text evidence="3">The sequence shown here is derived from an EMBL/GenBank/DDBJ whole genome shotgun (WGS) entry which is preliminary data.</text>
</comment>
<evidence type="ECO:0000313" key="3">
    <source>
        <dbReference type="EMBL" id="MBA4502623.1"/>
    </source>
</evidence>
<name>A0A7W1WYJ1_9GAMM</name>
<dbReference type="Proteomes" id="UP000538931">
    <property type="component" value="Unassembled WGS sequence"/>
</dbReference>
<dbReference type="Gene3D" id="3.40.630.30">
    <property type="match status" value="1"/>
</dbReference>
<dbReference type="InterPro" id="IPR000182">
    <property type="entry name" value="GNAT_dom"/>
</dbReference>
<evidence type="ECO:0000313" key="4">
    <source>
        <dbReference type="Proteomes" id="UP000538931"/>
    </source>
</evidence>
<dbReference type="Pfam" id="PF13302">
    <property type="entry name" value="Acetyltransf_3"/>
    <property type="match status" value="1"/>
</dbReference>
<dbReference type="InterPro" id="IPR051531">
    <property type="entry name" value="N-acetyltransferase"/>
</dbReference>
<feature type="domain" description="N-acetyltransferase" evidence="2">
    <location>
        <begin position="9"/>
        <end position="153"/>
    </location>
</feature>
<feature type="region of interest" description="Disordered" evidence="1">
    <location>
        <begin position="1"/>
        <end position="25"/>
    </location>
</feature>
<reference evidence="3 4" key="1">
    <citation type="submission" date="2020-07" db="EMBL/GenBank/DDBJ databases">
        <title>Bacterium isolated from marien macroalgae.</title>
        <authorList>
            <person name="Zhu K."/>
            <person name="Lu D."/>
            <person name="Du Z."/>
        </authorList>
    </citation>
    <scope>NUCLEOTIDE SEQUENCE [LARGE SCALE GENOMIC DNA]</scope>
    <source>
        <strain evidence="3 4">3-1745</strain>
    </source>
</reference>
<protein>
    <submittedName>
        <fullName evidence="3">GNAT family N-acetyltransferase</fullName>
    </submittedName>
</protein>
<sequence length="153" mass="17483">MTMDRPTYPRTPARPSPRAPAIQDGEQKPMLRQFYDWCRSSYEAHGFGPWALQEKASGQLVGFCGVSPEPVEGQQEINLGYRLARQFWHQGFATEAVRGVMDYAFSGLALESVVVIIEPEHHASLRVAEKAGFSDYRLVEFHDRPVRLYRVQR</sequence>
<accession>A0A7W1WYJ1</accession>
<dbReference type="PROSITE" id="PS51186">
    <property type="entry name" value="GNAT"/>
    <property type="match status" value="1"/>
</dbReference>
<dbReference type="EMBL" id="JACEMT010000049">
    <property type="protein sequence ID" value="MBA4502623.1"/>
    <property type="molecule type" value="Genomic_DNA"/>
</dbReference>
<proteinExistence type="predicted"/>